<proteinExistence type="predicted"/>
<organism evidence="1 2">
    <name type="scientific">Streptomyces typhae</name>
    <dbReference type="NCBI Taxonomy" id="2681492"/>
    <lineage>
        <taxon>Bacteria</taxon>
        <taxon>Bacillati</taxon>
        <taxon>Actinomycetota</taxon>
        <taxon>Actinomycetes</taxon>
        <taxon>Kitasatosporales</taxon>
        <taxon>Streptomycetaceae</taxon>
        <taxon>Streptomyces</taxon>
    </lineage>
</organism>
<sequence>MSRRMHGPSLTHVSMYGRMDGPPLYASTYGSVDVCACCSVDVRAYGSTDICTYVTAHRTRPVRARGGRT</sequence>
<dbReference type="RefSeq" id="WP_198351478.1">
    <property type="nucleotide sequence ID" value="NZ_WPNZ01000001.1"/>
</dbReference>
<accession>A0A6L6WMT2</accession>
<gene>
    <name evidence="1" type="ORF">GPA10_01285</name>
</gene>
<comment type="caution">
    <text evidence="1">The sequence shown here is derived from an EMBL/GenBank/DDBJ whole genome shotgun (WGS) entry which is preliminary data.</text>
</comment>
<dbReference type="EMBL" id="WPNZ01000001">
    <property type="protein sequence ID" value="MVO83423.1"/>
    <property type="molecule type" value="Genomic_DNA"/>
</dbReference>
<evidence type="ECO:0000313" key="1">
    <source>
        <dbReference type="EMBL" id="MVO83423.1"/>
    </source>
</evidence>
<name>A0A6L6WMT2_9ACTN</name>
<dbReference type="AlphaFoldDB" id="A0A6L6WMT2"/>
<dbReference type="Proteomes" id="UP000483802">
    <property type="component" value="Unassembled WGS sequence"/>
</dbReference>
<protein>
    <submittedName>
        <fullName evidence="1">Uncharacterized protein</fullName>
    </submittedName>
</protein>
<keyword evidence="2" id="KW-1185">Reference proteome</keyword>
<evidence type="ECO:0000313" key="2">
    <source>
        <dbReference type="Proteomes" id="UP000483802"/>
    </source>
</evidence>
<reference evidence="1 2" key="1">
    <citation type="submission" date="2019-11" db="EMBL/GenBank/DDBJ databases">
        <title>Streptomyces typhae sp. nov., a novel endophytic actinomycete isolated from the root of cattail pollen (Typha angustifolia L.).</title>
        <authorList>
            <person name="Peng C."/>
        </authorList>
    </citation>
    <scope>NUCLEOTIDE SEQUENCE [LARGE SCALE GENOMIC DNA]</scope>
    <source>
        <strain evidence="2">p1417</strain>
    </source>
</reference>